<proteinExistence type="predicted"/>
<protein>
    <submittedName>
        <fullName evidence="1">Uncharacterized protein</fullName>
    </submittedName>
</protein>
<dbReference type="EMBL" id="QICH01000012">
    <property type="protein sequence ID" value="PXF62388.1"/>
    <property type="molecule type" value="Genomic_DNA"/>
</dbReference>
<evidence type="ECO:0000313" key="2">
    <source>
        <dbReference type="Proteomes" id="UP000247689"/>
    </source>
</evidence>
<organism evidence="1 2">
    <name type="scientific">Kangiella spongicola</name>
    <dbReference type="NCBI Taxonomy" id="796379"/>
    <lineage>
        <taxon>Bacteria</taxon>
        <taxon>Pseudomonadati</taxon>
        <taxon>Pseudomonadota</taxon>
        <taxon>Gammaproteobacteria</taxon>
        <taxon>Kangiellales</taxon>
        <taxon>Kangiellaceae</taxon>
        <taxon>Kangiella</taxon>
    </lineage>
</organism>
<accession>A0A318D3J8</accession>
<dbReference type="Proteomes" id="UP000247689">
    <property type="component" value="Unassembled WGS sequence"/>
</dbReference>
<reference evidence="1 2" key="1">
    <citation type="submission" date="2018-05" db="EMBL/GenBank/DDBJ databases">
        <title>Kangiella spongicola genome sequence.</title>
        <authorList>
            <person name="Maclea K.S."/>
            <person name="Goen A.E."/>
            <person name="Kelley C."/>
            <person name="Underriner A."/>
            <person name="Silverwood T."/>
            <person name="Trachtenberg A.M."/>
        </authorList>
    </citation>
    <scope>NUCLEOTIDE SEQUENCE [LARGE SCALE GENOMIC DNA]</scope>
    <source>
        <strain evidence="1 2">ATCC BAA-2076</strain>
    </source>
</reference>
<comment type="caution">
    <text evidence="1">The sequence shown here is derived from an EMBL/GenBank/DDBJ whole genome shotgun (WGS) entry which is preliminary data.</text>
</comment>
<evidence type="ECO:0000313" key="1">
    <source>
        <dbReference type="EMBL" id="PXF62388.1"/>
    </source>
</evidence>
<keyword evidence="2" id="KW-1185">Reference proteome</keyword>
<name>A0A318D3J8_9GAMM</name>
<gene>
    <name evidence="1" type="ORF">DL796_11765</name>
</gene>
<dbReference type="AlphaFoldDB" id="A0A318D3J8"/>
<sequence length="66" mass="7928">MIRLLVGRIFAHLKKVDEFFFANMSFILHIFQQGDIRDCRCWNLEEKKQNCWRNSVNSPYTMLSGM</sequence>